<proteinExistence type="inferred from homology"/>
<dbReference type="VEuPathDB" id="FungiDB:CC77DRAFT_317310"/>
<dbReference type="PANTHER" id="PTHR33048:SF167">
    <property type="entry name" value="INTEGRAL MEMBRANE PROTEIN"/>
    <property type="match status" value="1"/>
</dbReference>
<evidence type="ECO:0000256" key="1">
    <source>
        <dbReference type="ARBA" id="ARBA00004141"/>
    </source>
</evidence>
<comment type="subcellular location">
    <subcellularLocation>
        <location evidence="1">Membrane</location>
        <topology evidence="1">Multi-pass membrane protein</topology>
    </subcellularLocation>
</comment>
<evidence type="ECO:0000256" key="4">
    <source>
        <dbReference type="ARBA" id="ARBA00023136"/>
    </source>
</evidence>
<dbReference type="InterPro" id="IPR049326">
    <property type="entry name" value="Rhodopsin_dom_fungi"/>
</dbReference>
<protein>
    <recommendedName>
        <fullName evidence="7">Rhodopsin domain-containing protein</fullName>
    </recommendedName>
</protein>
<dbReference type="PANTHER" id="PTHR33048">
    <property type="entry name" value="PTH11-LIKE INTEGRAL MEMBRANE PROTEIN (AFU_ORTHOLOGUE AFUA_5G11245)"/>
    <property type="match status" value="1"/>
</dbReference>
<comment type="similarity">
    <text evidence="5">Belongs to the SAT4 family.</text>
</comment>
<keyword evidence="9" id="KW-1185">Reference proteome</keyword>
<sequence length="215" mass="24434">MIALTPLENIYYAFSLKVEQEQRLVQVHIMGNDNLRHGIHPVHILQFDVPVFTCIRYLEYYHQCQMLLVGFFVSTALASTACNTFTDVAFATISLPVIRNPQMPRTTRLNFMALLSVTWLAATIVITNAYYQFGSTTMTNLRFRMNILSSMQIHVGTIATSGPALKSLLRRNARSFKTSQYDGLERHVFGSAGEYAKRRKILLKTNDTSTETENL</sequence>
<organism evidence="8 9">
    <name type="scientific">Alternaria alternata</name>
    <name type="common">Alternaria rot fungus</name>
    <name type="synonym">Torula alternata</name>
    <dbReference type="NCBI Taxonomy" id="5599"/>
    <lineage>
        <taxon>Eukaryota</taxon>
        <taxon>Fungi</taxon>
        <taxon>Dikarya</taxon>
        <taxon>Ascomycota</taxon>
        <taxon>Pezizomycotina</taxon>
        <taxon>Dothideomycetes</taxon>
        <taxon>Pleosporomycetidae</taxon>
        <taxon>Pleosporales</taxon>
        <taxon>Pleosporineae</taxon>
        <taxon>Pleosporaceae</taxon>
        <taxon>Alternaria</taxon>
        <taxon>Alternaria sect. Alternaria</taxon>
        <taxon>Alternaria alternata complex</taxon>
    </lineage>
</organism>
<evidence type="ECO:0000313" key="9">
    <source>
        <dbReference type="Proteomes" id="UP000077248"/>
    </source>
</evidence>
<gene>
    <name evidence="8" type="ORF">CC77DRAFT_317310</name>
</gene>
<feature type="transmembrane region" description="Helical" evidence="6">
    <location>
        <begin position="109"/>
        <end position="131"/>
    </location>
</feature>
<evidence type="ECO:0000256" key="2">
    <source>
        <dbReference type="ARBA" id="ARBA00022692"/>
    </source>
</evidence>
<feature type="domain" description="Rhodopsin" evidence="7">
    <location>
        <begin position="75"/>
        <end position="171"/>
    </location>
</feature>
<dbReference type="InterPro" id="IPR052337">
    <property type="entry name" value="SAT4-like"/>
</dbReference>
<evidence type="ECO:0000256" key="5">
    <source>
        <dbReference type="ARBA" id="ARBA00038359"/>
    </source>
</evidence>
<accession>A0A177E1N3</accession>
<evidence type="ECO:0000259" key="7">
    <source>
        <dbReference type="Pfam" id="PF20684"/>
    </source>
</evidence>
<evidence type="ECO:0000313" key="8">
    <source>
        <dbReference type="EMBL" id="OAG25350.1"/>
    </source>
</evidence>
<keyword evidence="3 6" id="KW-1133">Transmembrane helix</keyword>
<dbReference type="KEGG" id="aalt:CC77DRAFT_317310"/>
<dbReference type="AlphaFoldDB" id="A0A177E1N3"/>
<evidence type="ECO:0000256" key="6">
    <source>
        <dbReference type="SAM" id="Phobius"/>
    </source>
</evidence>
<dbReference type="GO" id="GO:0016020">
    <property type="term" value="C:membrane"/>
    <property type="evidence" value="ECO:0007669"/>
    <property type="project" value="UniProtKB-SubCell"/>
</dbReference>
<dbReference type="Proteomes" id="UP000077248">
    <property type="component" value="Unassembled WGS sequence"/>
</dbReference>
<evidence type="ECO:0000256" key="3">
    <source>
        <dbReference type="ARBA" id="ARBA00022989"/>
    </source>
</evidence>
<keyword evidence="4 6" id="KW-0472">Membrane</keyword>
<reference evidence="8 9" key="1">
    <citation type="submission" date="2016-05" db="EMBL/GenBank/DDBJ databases">
        <title>Comparative analysis of secretome profiles of manganese(II)-oxidizing ascomycete fungi.</title>
        <authorList>
            <consortium name="DOE Joint Genome Institute"/>
            <person name="Zeiner C.A."/>
            <person name="Purvine S.O."/>
            <person name="Zink E.M."/>
            <person name="Wu S."/>
            <person name="Pasa-Tolic L."/>
            <person name="Chaput D.L."/>
            <person name="Haridas S."/>
            <person name="Grigoriev I.V."/>
            <person name="Santelli C.M."/>
            <person name="Hansel C.M."/>
        </authorList>
    </citation>
    <scope>NUCLEOTIDE SEQUENCE [LARGE SCALE GENOMIC DNA]</scope>
    <source>
        <strain evidence="8 9">SRC1lrK2f</strain>
    </source>
</reference>
<dbReference type="GeneID" id="29116814"/>
<keyword evidence="2 6" id="KW-0812">Transmembrane</keyword>
<name>A0A177E1N3_ALTAL</name>
<dbReference type="Pfam" id="PF20684">
    <property type="entry name" value="Fung_rhodopsin"/>
    <property type="match status" value="1"/>
</dbReference>
<dbReference type="RefSeq" id="XP_018390771.1">
    <property type="nucleotide sequence ID" value="XM_018531220.1"/>
</dbReference>
<dbReference type="EMBL" id="KV441470">
    <property type="protein sequence ID" value="OAG25350.1"/>
    <property type="molecule type" value="Genomic_DNA"/>
</dbReference>